<dbReference type="SUPFAM" id="SSF56349">
    <property type="entry name" value="DNA breaking-rejoining enzymes"/>
    <property type="match status" value="1"/>
</dbReference>
<dbReference type="GO" id="GO:0003677">
    <property type="term" value="F:DNA binding"/>
    <property type="evidence" value="ECO:0007669"/>
    <property type="project" value="UniProtKB-UniRule"/>
</dbReference>
<evidence type="ECO:0000259" key="7">
    <source>
        <dbReference type="PROSITE" id="PS51900"/>
    </source>
</evidence>
<dbReference type="GO" id="GO:0015074">
    <property type="term" value="P:DNA integration"/>
    <property type="evidence" value="ECO:0007669"/>
    <property type="project" value="UniProtKB-KW"/>
</dbReference>
<evidence type="ECO:0000256" key="5">
    <source>
        <dbReference type="PROSITE-ProRule" id="PRU01248"/>
    </source>
</evidence>
<dbReference type="PANTHER" id="PTHR30629">
    <property type="entry name" value="PROPHAGE INTEGRASE"/>
    <property type="match status" value="1"/>
</dbReference>
<reference evidence="8 9" key="1">
    <citation type="submission" date="2014-12" db="EMBL/GenBank/DDBJ databases">
        <title>16Stimator: statistical estimation of ribosomal gene copy numbers from draft genome assemblies.</title>
        <authorList>
            <person name="Perisin M.A."/>
            <person name="Vetter M."/>
            <person name="Gilbert J.A."/>
            <person name="Bergelson J."/>
        </authorList>
    </citation>
    <scope>NUCLEOTIDE SEQUENCE [LARGE SCALE GENOMIC DNA]</scope>
    <source>
        <strain evidence="8 9">MEJ076</strain>
    </source>
</reference>
<dbReference type="InterPro" id="IPR044068">
    <property type="entry name" value="CB"/>
</dbReference>
<evidence type="ECO:0000313" key="8">
    <source>
        <dbReference type="EMBL" id="KIP99066.1"/>
    </source>
</evidence>
<evidence type="ECO:0000256" key="4">
    <source>
        <dbReference type="ARBA" id="ARBA00023172"/>
    </source>
</evidence>
<dbReference type="InterPro" id="IPR025166">
    <property type="entry name" value="Integrase_DNA_bind_dom"/>
</dbReference>
<feature type="domain" description="Core-binding (CB)" evidence="7">
    <location>
        <begin position="97"/>
        <end position="178"/>
    </location>
</feature>
<comment type="caution">
    <text evidence="8">The sequence shown here is derived from an EMBL/GenBank/DDBJ whole genome shotgun (WGS) entry which is preliminary data.</text>
</comment>
<dbReference type="EMBL" id="JXQV01000030">
    <property type="protein sequence ID" value="KIP99066.1"/>
    <property type="molecule type" value="Genomic_DNA"/>
</dbReference>
<dbReference type="Gene3D" id="1.10.443.10">
    <property type="entry name" value="Intergrase catalytic core"/>
    <property type="match status" value="1"/>
</dbReference>
<dbReference type="Pfam" id="PF13356">
    <property type="entry name" value="Arm-DNA-bind_3"/>
    <property type="match status" value="1"/>
</dbReference>
<dbReference type="InterPro" id="IPR053876">
    <property type="entry name" value="Phage_int_M"/>
</dbReference>
<dbReference type="OrthoDB" id="9795573at2"/>
<protein>
    <submittedName>
        <fullName evidence="8">Integrase</fullName>
    </submittedName>
</protein>
<dbReference type="GO" id="GO:0006310">
    <property type="term" value="P:DNA recombination"/>
    <property type="evidence" value="ECO:0007669"/>
    <property type="project" value="UniProtKB-KW"/>
</dbReference>
<dbReference type="InterPro" id="IPR010998">
    <property type="entry name" value="Integrase_recombinase_N"/>
</dbReference>
<dbReference type="Gene3D" id="3.30.160.390">
    <property type="entry name" value="Integrase, DNA-binding domain"/>
    <property type="match status" value="1"/>
</dbReference>
<keyword evidence="2" id="KW-0229">DNA integration</keyword>
<dbReference type="InterPro" id="IPR013762">
    <property type="entry name" value="Integrase-like_cat_sf"/>
</dbReference>
<dbReference type="CDD" id="cd00801">
    <property type="entry name" value="INT_P4_C"/>
    <property type="match status" value="1"/>
</dbReference>
<keyword evidence="3 5" id="KW-0238">DNA-binding</keyword>
<dbReference type="Pfam" id="PF22022">
    <property type="entry name" value="Phage_int_M"/>
    <property type="match status" value="1"/>
</dbReference>
<sequence>MLTDTAIKKAKAKDKPYKLADTNGLHLFVATSGSKSWRYRYYFSDKEKLLVLGSYPEVSLVDARRLRDDARKLLKDGKDPSALKKLEKVIGRKQAAETFQALAEEWHEHTKPTWTDRHASEVLATLKRDVFPLLGDLPVRAIDAPTILGVLRLVEKRGAVETAKRLRQRISAVFVYAISSGRADTDPAAIVEGALAPLEKGRQPSIITLQGVRQILADVNNTPARGYTKLAIRLLALTAVRPGVLAETPWSEFDDLDPENPVWVIPAARMKLKKRFKNEEAYDHHVPLCSQAMELIDVLRRVTGRYPFAFPNLRKPKQPMSANTMGYMLNRAGYHSRHVPHGFRASFSSIMNEEFPQDSKIIDLMLAHKPKDAVEGAYNRARHAQRRREIAQHYADMILKGAPSPAQLMMGPIRVVKSKLEAEIVFSETKNVKRA</sequence>
<dbReference type="InterPro" id="IPR050808">
    <property type="entry name" value="Phage_Integrase"/>
</dbReference>
<evidence type="ECO:0000256" key="2">
    <source>
        <dbReference type="ARBA" id="ARBA00022908"/>
    </source>
</evidence>
<comment type="similarity">
    <text evidence="1">Belongs to the 'phage' integrase family.</text>
</comment>
<organism evidence="8 9">
    <name type="scientific">Agrobacterium tumefaciens</name>
    <dbReference type="NCBI Taxonomy" id="358"/>
    <lineage>
        <taxon>Bacteria</taxon>
        <taxon>Pseudomonadati</taxon>
        <taxon>Pseudomonadota</taxon>
        <taxon>Alphaproteobacteria</taxon>
        <taxon>Hyphomicrobiales</taxon>
        <taxon>Rhizobiaceae</taxon>
        <taxon>Rhizobium/Agrobacterium group</taxon>
        <taxon>Agrobacterium</taxon>
        <taxon>Agrobacterium tumefaciens complex</taxon>
    </lineage>
</organism>
<name>A0A0D0KM05_AGRTU</name>
<evidence type="ECO:0000259" key="6">
    <source>
        <dbReference type="PROSITE" id="PS51898"/>
    </source>
</evidence>
<evidence type="ECO:0000313" key="9">
    <source>
        <dbReference type="Proteomes" id="UP000035017"/>
    </source>
</evidence>
<feature type="domain" description="Tyr recombinase" evidence="6">
    <location>
        <begin position="202"/>
        <end position="392"/>
    </location>
</feature>
<keyword evidence="4" id="KW-0233">DNA recombination</keyword>
<dbReference type="AlphaFoldDB" id="A0A0D0KM05"/>
<dbReference type="InterPro" id="IPR038488">
    <property type="entry name" value="Integrase_DNA-bd_sf"/>
</dbReference>
<dbReference type="InterPro" id="IPR011010">
    <property type="entry name" value="DNA_brk_join_enz"/>
</dbReference>
<gene>
    <name evidence="8" type="ORF">RU07_20525</name>
</gene>
<dbReference type="Pfam" id="PF00589">
    <property type="entry name" value="Phage_integrase"/>
    <property type="match status" value="1"/>
</dbReference>
<dbReference type="InterPro" id="IPR002104">
    <property type="entry name" value="Integrase_catalytic"/>
</dbReference>
<dbReference type="Proteomes" id="UP000035017">
    <property type="component" value="Unassembled WGS sequence"/>
</dbReference>
<dbReference type="Gene3D" id="1.10.150.130">
    <property type="match status" value="1"/>
</dbReference>
<proteinExistence type="inferred from homology"/>
<dbReference type="PANTHER" id="PTHR30629:SF2">
    <property type="entry name" value="PROPHAGE INTEGRASE INTS-RELATED"/>
    <property type="match status" value="1"/>
</dbReference>
<accession>A0A0D0KM05</accession>
<evidence type="ECO:0000256" key="1">
    <source>
        <dbReference type="ARBA" id="ARBA00008857"/>
    </source>
</evidence>
<dbReference type="PROSITE" id="PS51898">
    <property type="entry name" value="TYR_RECOMBINASE"/>
    <property type="match status" value="1"/>
</dbReference>
<evidence type="ECO:0000256" key="3">
    <source>
        <dbReference type="ARBA" id="ARBA00023125"/>
    </source>
</evidence>
<dbReference type="PROSITE" id="PS51900">
    <property type="entry name" value="CB"/>
    <property type="match status" value="1"/>
</dbReference>